<dbReference type="Proteomes" id="UP000002630">
    <property type="component" value="Linkage Group LG14"/>
</dbReference>
<gene>
    <name evidence="2" type="ORF">Esi_0464_0014</name>
</gene>
<dbReference type="InParanoid" id="D7G247"/>
<dbReference type="EMBL" id="FN649739">
    <property type="protein sequence ID" value="CBJ33350.1"/>
    <property type="molecule type" value="Genomic_DNA"/>
</dbReference>
<name>D7G247_ECTSI</name>
<evidence type="ECO:0000313" key="3">
    <source>
        <dbReference type="Proteomes" id="UP000002630"/>
    </source>
</evidence>
<organism evidence="2 3">
    <name type="scientific">Ectocarpus siliculosus</name>
    <name type="common">Brown alga</name>
    <name type="synonym">Conferva siliculosa</name>
    <dbReference type="NCBI Taxonomy" id="2880"/>
    <lineage>
        <taxon>Eukaryota</taxon>
        <taxon>Sar</taxon>
        <taxon>Stramenopiles</taxon>
        <taxon>Ochrophyta</taxon>
        <taxon>PX clade</taxon>
        <taxon>Phaeophyceae</taxon>
        <taxon>Ectocarpales</taxon>
        <taxon>Ectocarpaceae</taxon>
        <taxon>Ectocarpus</taxon>
    </lineage>
</organism>
<dbReference type="Pfam" id="PF00931">
    <property type="entry name" value="NB-ARC"/>
    <property type="match status" value="1"/>
</dbReference>
<dbReference type="SUPFAM" id="SSF52540">
    <property type="entry name" value="P-loop containing nucleoside triphosphate hydrolases"/>
    <property type="match status" value="1"/>
</dbReference>
<keyword evidence="3" id="KW-1185">Reference proteome</keyword>
<accession>D7G247</accession>
<proteinExistence type="predicted"/>
<protein>
    <recommendedName>
        <fullName evidence="1">NB-ARC domain-containing protein</fullName>
    </recommendedName>
</protein>
<feature type="domain" description="NB-ARC" evidence="1">
    <location>
        <begin position="52"/>
        <end position="99"/>
    </location>
</feature>
<dbReference type="Gene3D" id="3.40.50.300">
    <property type="entry name" value="P-loop containing nucleotide triphosphate hydrolases"/>
    <property type="match status" value="1"/>
</dbReference>
<dbReference type="AlphaFoldDB" id="D7G247"/>
<reference evidence="2 3" key="1">
    <citation type="journal article" date="2010" name="Nature">
        <title>The Ectocarpus genome and the independent evolution of multicellularity in brown algae.</title>
        <authorList>
            <person name="Cock J.M."/>
            <person name="Sterck L."/>
            <person name="Rouze P."/>
            <person name="Scornet D."/>
            <person name="Allen A.E."/>
            <person name="Amoutzias G."/>
            <person name="Anthouard V."/>
            <person name="Artiguenave F."/>
            <person name="Aury J.M."/>
            <person name="Badger J.H."/>
            <person name="Beszteri B."/>
            <person name="Billiau K."/>
            <person name="Bonnet E."/>
            <person name="Bothwell J.H."/>
            <person name="Bowler C."/>
            <person name="Boyen C."/>
            <person name="Brownlee C."/>
            <person name="Carrano C.J."/>
            <person name="Charrier B."/>
            <person name="Cho G.Y."/>
            <person name="Coelho S.M."/>
            <person name="Collen J."/>
            <person name="Corre E."/>
            <person name="Da Silva C."/>
            <person name="Delage L."/>
            <person name="Delaroque N."/>
            <person name="Dittami S.M."/>
            <person name="Doulbeau S."/>
            <person name="Elias M."/>
            <person name="Farnham G."/>
            <person name="Gachon C.M."/>
            <person name="Gschloessl B."/>
            <person name="Heesch S."/>
            <person name="Jabbari K."/>
            <person name="Jubin C."/>
            <person name="Kawai H."/>
            <person name="Kimura K."/>
            <person name="Kloareg B."/>
            <person name="Kupper F.C."/>
            <person name="Lang D."/>
            <person name="Le Bail A."/>
            <person name="Leblanc C."/>
            <person name="Lerouge P."/>
            <person name="Lohr M."/>
            <person name="Lopez P.J."/>
            <person name="Martens C."/>
            <person name="Maumus F."/>
            <person name="Michel G."/>
            <person name="Miranda-Saavedra D."/>
            <person name="Morales J."/>
            <person name="Moreau H."/>
            <person name="Motomura T."/>
            <person name="Nagasato C."/>
            <person name="Napoli C.A."/>
            <person name="Nelson D.R."/>
            <person name="Nyvall-Collen P."/>
            <person name="Peters A.F."/>
            <person name="Pommier C."/>
            <person name="Potin P."/>
            <person name="Poulain J."/>
            <person name="Quesneville H."/>
            <person name="Read B."/>
            <person name="Rensing S.A."/>
            <person name="Ritter A."/>
            <person name="Rousvoal S."/>
            <person name="Samanta M."/>
            <person name="Samson G."/>
            <person name="Schroeder D.C."/>
            <person name="Segurens B."/>
            <person name="Strittmatter M."/>
            <person name="Tonon T."/>
            <person name="Tregear J.W."/>
            <person name="Valentin K."/>
            <person name="von Dassow P."/>
            <person name="Yamagishi T."/>
            <person name="Van de Peer Y."/>
            <person name="Wincker P."/>
        </authorList>
    </citation>
    <scope>NUCLEOTIDE SEQUENCE [LARGE SCALE GENOMIC DNA]</scope>
    <source>
        <strain evidence="3">Ec32 / CCAP1310/4</strain>
    </source>
</reference>
<sequence>MADLASRVKIPSGTPRVRDWYVQRRAEVAHACDHLEITSSSRDSFERNNSAENQRVVFGLAGPGGAGKSTVASMVITREDVRASFHKGVLWLPVGQGAKDRLPSPMLDLAGMVHKTALSEEP</sequence>
<evidence type="ECO:0000259" key="1">
    <source>
        <dbReference type="Pfam" id="PF00931"/>
    </source>
</evidence>
<dbReference type="InterPro" id="IPR027417">
    <property type="entry name" value="P-loop_NTPase"/>
</dbReference>
<dbReference type="InterPro" id="IPR002182">
    <property type="entry name" value="NB-ARC"/>
</dbReference>
<dbReference type="EMBL" id="FN648668">
    <property type="protein sequence ID" value="CBJ33350.1"/>
    <property type="molecule type" value="Genomic_DNA"/>
</dbReference>
<evidence type="ECO:0000313" key="2">
    <source>
        <dbReference type="EMBL" id="CBJ33350.1"/>
    </source>
</evidence>